<dbReference type="EMBL" id="PEDL01000017">
    <property type="protein sequence ID" value="PHV69834.1"/>
    <property type="molecule type" value="Genomic_DNA"/>
</dbReference>
<keyword evidence="1" id="KW-0282">Flagellum</keyword>
<accession>A0AC61D8X0</accession>
<gene>
    <name evidence="1" type="primary">flgK</name>
    <name evidence="1" type="ORF">CS063_13425</name>
</gene>
<reference evidence="1" key="1">
    <citation type="submission" date="2017-10" db="EMBL/GenBank/DDBJ databases">
        <title>Genome sequence of cellulolytic Lachnospiraceae bacterium XHS1971 isolated from hotspring sediment.</title>
        <authorList>
            <person name="Vasudevan G."/>
            <person name="Joshi A.J."/>
            <person name="Hivarkar S."/>
            <person name="Lanjekar V.B."/>
            <person name="Dhakephalkar P.K."/>
            <person name="Dagar S."/>
        </authorList>
    </citation>
    <scope>NUCLEOTIDE SEQUENCE</scope>
    <source>
        <strain evidence="1">XHS1971</strain>
    </source>
</reference>
<protein>
    <submittedName>
        <fullName evidence="1">Flagellar hook-associated protein FlgK</fullName>
    </submittedName>
</protein>
<keyword evidence="1" id="KW-0969">Cilium</keyword>
<comment type="caution">
    <text evidence="1">The sequence shown here is derived from an EMBL/GenBank/DDBJ whole genome shotgun (WGS) entry which is preliminary data.</text>
</comment>
<evidence type="ECO:0000313" key="1">
    <source>
        <dbReference type="EMBL" id="PHV69834.1"/>
    </source>
</evidence>
<keyword evidence="2" id="KW-1185">Reference proteome</keyword>
<organism evidence="1 2">
    <name type="scientific">Sporanaerobium hydrogeniformans</name>
    <dbReference type="NCBI Taxonomy" id="3072179"/>
    <lineage>
        <taxon>Bacteria</taxon>
        <taxon>Bacillati</taxon>
        <taxon>Bacillota</taxon>
        <taxon>Clostridia</taxon>
        <taxon>Lachnospirales</taxon>
        <taxon>Lachnospiraceae</taxon>
        <taxon>Sporanaerobium</taxon>
    </lineage>
</organism>
<dbReference type="Proteomes" id="UP000224460">
    <property type="component" value="Unassembled WGS sequence"/>
</dbReference>
<proteinExistence type="predicted"/>
<name>A0AC61D8X0_9FIRM</name>
<sequence>MAFFEFNIGVSGLFAAQRGLAVTSNNISNANTVGYSRQVLEQQASRPLTGIGVGMVGTGVDTTGVMRMHNSYLDNKLWNQNDKLGEYRVKVEQSALVEAVFGEPSETGFTKVYNDLFKAFDDLSKFPDENERKVALRQQMINYTKYYNNIAKSLSNYQQDLNYNVKAAVDEINLLGSKIQSLNAQIYQAEIFGNDTNTFKDEREVCIDRLSQIINVDTKEQEVEVDDKKFTQLTVKIAGQTLVDHLDMRELGIEVRGNKEIQLNNLATDIDTLNKKIQDLGKTQVDVENELNTLKGEMTALEAILAAAVAGGDPGAIAAAQADVDAKAQEVKDSEKELKLFQEREVKATAMQKLDSQVSVTKGNLYEVSYNDNGTARLLVDIANPGMNTGYKLELKKLNEQDVDGLYDVVWRDGIPFNMRDNTMSGELKGIIDIRDGCGVIDNTKGVTYNGIPYYIKRMDNFVREFARTLNETYSMDQEGYVQVKDFTDAVTGTTVKYVKRDEYGKLTYYDEDKNLLPAGTKEEEKEREKSVKTLYQLFTYSTGSTTGAPDQNATLENNYKNMTAANFSISYAIYESINNIRTNTEHIPNKDTSQVVNPNPSNNDLLAALSGQKDNKKMFKEGDPKDYMVSMFSELGINAQEAEMYYKTQTSITQTIDNQRLSVSQVDMNDEFTNLIKYQQAYQVSAKLINTIDSIYETTIFKLGNF</sequence>
<keyword evidence="1" id="KW-0966">Cell projection</keyword>
<evidence type="ECO:0000313" key="2">
    <source>
        <dbReference type="Proteomes" id="UP000224460"/>
    </source>
</evidence>